<dbReference type="STRING" id="914150.TQ33_0397"/>
<proteinExistence type="predicted"/>
<sequence length="435" mass="48538">MKSWASKLYNLWELTRSSLFYVPVIISLMFIGGILLVFRLELSYTEYVEKLDFLYAGSTEDAKTILQTILSALITMTTLVISITMVVLSLSASQLGPRLIKIFMSSRLTQIYIGVFFGSIALTLTLLILLHDQSTFEQPPKLTISCCFLLTFINLFVLLGYVNHVARSGIADTTIERVTQELENSLARLTSSTQDSSQHAPAPSIPQELAQQKRDIYSACSGYIQNIQYPSLLELATKHDLLINIECRAGDYIFSGQKVGAIFPKSHAHADTEINVVGCIDIGANKTGAQDIEYSIRHLAEIGLRALSPGINDNFTAITVLDKLSGVLKKALDKELPEHIYHDEQDTLRLIGRSATKTDIVHSALSQIRDAGKTKPDILYHLIVIIGQINTSLQSKEAKQALVQQVAFIKQHIRDNFHNKEEETYLLNALEKYSF</sequence>
<keyword evidence="1" id="KW-0472">Membrane</keyword>
<gene>
    <name evidence="2" type="ORF">TQ33_0397</name>
</gene>
<name>A0A0F6RBA5_9GAMM</name>
<dbReference type="RefSeq" id="WP_046560580.1">
    <property type="nucleotide sequence ID" value="NZ_CP010975.1"/>
</dbReference>
<dbReference type="Proteomes" id="UP000034071">
    <property type="component" value="Chromosome"/>
</dbReference>
<feature type="transmembrane region" description="Helical" evidence="1">
    <location>
        <begin position="111"/>
        <end position="130"/>
    </location>
</feature>
<dbReference type="EMBL" id="CP010975">
    <property type="protein sequence ID" value="AKE51383.1"/>
    <property type="molecule type" value="Genomic_DNA"/>
</dbReference>
<feature type="transmembrane region" description="Helical" evidence="1">
    <location>
        <begin position="20"/>
        <end position="40"/>
    </location>
</feature>
<feature type="transmembrane region" description="Helical" evidence="1">
    <location>
        <begin position="142"/>
        <end position="162"/>
    </location>
</feature>
<evidence type="ECO:0008006" key="4">
    <source>
        <dbReference type="Google" id="ProtNLM"/>
    </source>
</evidence>
<keyword evidence="1" id="KW-0812">Transmembrane</keyword>
<dbReference type="AlphaFoldDB" id="A0A0F6RBA5"/>
<dbReference type="Pfam" id="PF10011">
    <property type="entry name" value="DUF2254"/>
    <property type="match status" value="1"/>
</dbReference>
<protein>
    <recommendedName>
        <fullName evidence="4">DUF2254 domain-containing protein</fullName>
    </recommendedName>
</protein>
<evidence type="ECO:0000313" key="3">
    <source>
        <dbReference type="Proteomes" id="UP000034071"/>
    </source>
</evidence>
<evidence type="ECO:0000256" key="1">
    <source>
        <dbReference type="SAM" id="Phobius"/>
    </source>
</evidence>
<accession>A0A0F6RBA5</accession>
<keyword evidence="3" id="KW-1185">Reference proteome</keyword>
<dbReference type="HOGENOM" id="CLU_032303_1_1_6"/>
<reference evidence="2 3" key="1">
    <citation type="submission" date="2015-02" db="EMBL/GenBank/DDBJ databases">
        <title>Complete genome sequence of Kangiella geojedonensis strain YCS-5T.</title>
        <authorList>
            <person name="Kim K.M."/>
        </authorList>
    </citation>
    <scope>NUCLEOTIDE SEQUENCE [LARGE SCALE GENOMIC DNA]</scope>
    <source>
        <strain evidence="2 3">YCS-5</strain>
    </source>
</reference>
<keyword evidence="1" id="KW-1133">Transmembrane helix</keyword>
<organism evidence="2 3">
    <name type="scientific">Kangiella geojedonensis</name>
    <dbReference type="NCBI Taxonomy" id="914150"/>
    <lineage>
        <taxon>Bacteria</taxon>
        <taxon>Pseudomonadati</taxon>
        <taxon>Pseudomonadota</taxon>
        <taxon>Gammaproteobacteria</taxon>
        <taxon>Kangiellales</taxon>
        <taxon>Kangiellaceae</taxon>
        <taxon>Kangiella</taxon>
    </lineage>
</organism>
<dbReference type="KEGG" id="kge:TQ33_0397"/>
<feature type="transmembrane region" description="Helical" evidence="1">
    <location>
        <begin position="65"/>
        <end position="90"/>
    </location>
</feature>
<evidence type="ECO:0000313" key="2">
    <source>
        <dbReference type="EMBL" id="AKE51383.1"/>
    </source>
</evidence>
<dbReference type="OrthoDB" id="2955631at2"/>
<dbReference type="InterPro" id="IPR018723">
    <property type="entry name" value="DUF2254_membrane"/>
</dbReference>